<reference evidence="2" key="1">
    <citation type="submission" date="2021-06" db="EMBL/GenBank/DDBJ databases">
        <authorList>
            <person name="Kallberg Y."/>
            <person name="Tangrot J."/>
            <person name="Rosling A."/>
        </authorList>
    </citation>
    <scope>NUCLEOTIDE SEQUENCE</scope>
    <source>
        <strain evidence="2">IA702</strain>
    </source>
</reference>
<dbReference type="EMBL" id="CAJVPJ010001451">
    <property type="protein sequence ID" value="CAG8591628.1"/>
    <property type="molecule type" value="Genomic_DNA"/>
</dbReference>
<evidence type="ECO:0000313" key="2">
    <source>
        <dbReference type="EMBL" id="CAG8591628.1"/>
    </source>
</evidence>
<dbReference type="AlphaFoldDB" id="A0A9N9C5M8"/>
<evidence type="ECO:0000313" key="3">
    <source>
        <dbReference type="Proteomes" id="UP000789572"/>
    </source>
</evidence>
<feature type="compositionally biased region" description="Polar residues" evidence="1">
    <location>
        <begin position="344"/>
        <end position="354"/>
    </location>
</feature>
<organism evidence="2 3">
    <name type="scientific">Paraglomus occultum</name>
    <dbReference type="NCBI Taxonomy" id="144539"/>
    <lineage>
        <taxon>Eukaryota</taxon>
        <taxon>Fungi</taxon>
        <taxon>Fungi incertae sedis</taxon>
        <taxon>Mucoromycota</taxon>
        <taxon>Glomeromycotina</taxon>
        <taxon>Glomeromycetes</taxon>
        <taxon>Paraglomerales</taxon>
        <taxon>Paraglomeraceae</taxon>
        <taxon>Paraglomus</taxon>
    </lineage>
</organism>
<feature type="region of interest" description="Disordered" evidence="1">
    <location>
        <begin position="287"/>
        <end position="400"/>
    </location>
</feature>
<name>A0A9N9C5M8_9GLOM</name>
<feature type="compositionally biased region" description="Basic and acidic residues" evidence="1">
    <location>
        <begin position="307"/>
        <end position="319"/>
    </location>
</feature>
<feature type="region of interest" description="Disordered" evidence="1">
    <location>
        <begin position="202"/>
        <end position="263"/>
    </location>
</feature>
<feature type="region of interest" description="Disordered" evidence="1">
    <location>
        <begin position="124"/>
        <end position="184"/>
    </location>
</feature>
<dbReference type="OrthoDB" id="20872at2759"/>
<feature type="compositionally biased region" description="Polar residues" evidence="1">
    <location>
        <begin position="325"/>
        <end position="336"/>
    </location>
</feature>
<evidence type="ECO:0000256" key="1">
    <source>
        <dbReference type="SAM" id="MobiDB-lite"/>
    </source>
</evidence>
<sequence length="400" mass="43954">MLRFIRNPIYITRRAFLRNTQLHPISLPVNYARTSTARLRSTDAHTHSNPQDKGPHDEAPFSTGPTWEKPYGEGHTVSKAKEVLTSEDILKDTDKAKEAGEKVKEDTQAGVEYGKEAMDKLKKKTEEKGKSAMEMGESAKEKGKDMMHKTKEMVEEEAHKAKEAVKHAVDSGEKMAKHVGHKVNESAADVADKIYYAKESINEKARHGKESMENKAESIKESGKESLHSASSESSAKDKSTIASSAEPDHLFPSPSEAAASAIETGQNLLHNVKEKVVGTFSKMMQPEAADTQAEAAAKGMKARAVSKKETEHSDEKAADLNANIGMQDQVGSLNRPSHESESNRNPSTSSGFTAQDARKHEEAEKNQARANITPEDRLPRGPLKETKDVLESIYPRKSA</sequence>
<feature type="compositionally biased region" description="Basic and acidic residues" evidence="1">
    <location>
        <begin position="357"/>
        <end position="368"/>
    </location>
</feature>
<feature type="compositionally biased region" description="Low complexity" evidence="1">
    <location>
        <begin position="253"/>
        <end position="262"/>
    </location>
</feature>
<keyword evidence="3" id="KW-1185">Reference proteome</keyword>
<comment type="caution">
    <text evidence="2">The sequence shown here is derived from an EMBL/GenBank/DDBJ whole genome shotgun (WGS) entry which is preliminary data.</text>
</comment>
<feature type="compositionally biased region" description="Basic and acidic residues" evidence="1">
    <location>
        <begin position="124"/>
        <end position="176"/>
    </location>
</feature>
<protein>
    <submittedName>
        <fullName evidence="2">18_t:CDS:1</fullName>
    </submittedName>
</protein>
<feature type="compositionally biased region" description="Basic and acidic residues" evidence="1">
    <location>
        <begin position="375"/>
        <end position="391"/>
    </location>
</feature>
<feature type="region of interest" description="Disordered" evidence="1">
    <location>
        <begin position="38"/>
        <end position="73"/>
    </location>
</feature>
<gene>
    <name evidence="2" type="ORF">POCULU_LOCUS7004</name>
</gene>
<accession>A0A9N9C5M8</accession>
<proteinExistence type="predicted"/>
<dbReference type="Proteomes" id="UP000789572">
    <property type="component" value="Unassembled WGS sequence"/>
</dbReference>
<feature type="compositionally biased region" description="Low complexity" evidence="1">
    <location>
        <begin position="289"/>
        <end position="300"/>
    </location>
</feature>
<feature type="compositionally biased region" description="Basic and acidic residues" evidence="1">
    <location>
        <begin position="202"/>
        <end position="227"/>
    </location>
</feature>